<reference evidence="5" key="3">
    <citation type="submission" date="2025-09" db="UniProtKB">
        <authorList>
            <consortium name="Ensembl"/>
        </authorList>
    </citation>
    <scope>IDENTIFICATION</scope>
</reference>
<dbReference type="InterPro" id="IPR032675">
    <property type="entry name" value="LRR_dom_sf"/>
</dbReference>
<dbReference type="PANTHER" id="PTHR24373:SF370">
    <property type="entry name" value="FISH-LIPS, ISOFORM E"/>
    <property type="match status" value="1"/>
</dbReference>
<dbReference type="InterPro" id="IPR001611">
    <property type="entry name" value="Leu-rich_rpt"/>
</dbReference>
<dbReference type="SUPFAM" id="SSF52058">
    <property type="entry name" value="L domain-like"/>
    <property type="match status" value="1"/>
</dbReference>
<protein>
    <submittedName>
        <fullName evidence="5">Uncharacterized protein</fullName>
    </submittedName>
</protein>
<name>A0A4W5Q2L1_9TELE</name>
<evidence type="ECO:0000256" key="2">
    <source>
        <dbReference type="ARBA" id="ARBA00022729"/>
    </source>
</evidence>
<reference evidence="6" key="1">
    <citation type="submission" date="2018-06" db="EMBL/GenBank/DDBJ databases">
        <title>Genome assembly of Danube salmon.</title>
        <authorList>
            <person name="Macqueen D.J."/>
            <person name="Gundappa M.K."/>
        </authorList>
    </citation>
    <scope>NUCLEOTIDE SEQUENCE [LARGE SCALE GENOMIC DNA]</scope>
</reference>
<sequence length="491" mass="54861">METFKVFVALWIICVSSWTSDKCVLTDGLTNLCMDVDNVTLHLAIFPISIQTLCVTMRNQSILHLNDFSRFNKLVELGISGQPAEILPGAFRGLFGLQTLRLTCSLNLSIHSNTFKDLHNLKQLIITSCSFSVIAPDAFAGMKQLTTLIIQFQNNLLDIKSLSGILCRIVNNTSSLTSLDLWAEIATLSSSKCIVSNGTTYETPSFYGLQDIFLNFPGLKTIGKGVFEGFKNISFLSMPLNDVLQMQLLQLGVSKVESFQFWQEDSDIESMCEIVYQLSTSSVSITTDHINFSISAIQNCMTLREMRLERIAFSHRFNDLSFIHGLRNLQILSVSQFSLNNTRFTSLCKTQPSPILWLKIISLHFNSIFSIHHRQLFCMINLEELDLKYNRISTIDNFYLNLEANPLVHIEALSFAHLSSIQNVSLGDLNFPPESKIELNLTCVFGSIPQGLTYLYISSGRRPMTLIIGGDGAPNPGLGLHVHGETVFSGL</sequence>
<dbReference type="InterPro" id="IPR050328">
    <property type="entry name" value="Dev_Immune_Receptor"/>
</dbReference>
<keyword evidence="2 4" id="KW-0732">Signal</keyword>
<dbReference type="GO" id="GO:0005615">
    <property type="term" value="C:extracellular space"/>
    <property type="evidence" value="ECO:0007669"/>
    <property type="project" value="TreeGrafter"/>
</dbReference>
<proteinExistence type="predicted"/>
<keyword evidence="1" id="KW-0433">Leucine-rich repeat</keyword>
<dbReference type="Pfam" id="PF13855">
    <property type="entry name" value="LRR_8"/>
    <property type="match status" value="1"/>
</dbReference>
<evidence type="ECO:0000256" key="3">
    <source>
        <dbReference type="ARBA" id="ARBA00022737"/>
    </source>
</evidence>
<organism evidence="5 6">
    <name type="scientific">Hucho hucho</name>
    <name type="common">huchen</name>
    <dbReference type="NCBI Taxonomy" id="62062"/>
    <lineage>
        <taxon>Eukaryota</taxon>
        <taxon>Metazoa</taxon>
        <taxon>Chordata</taxon>
        <taxon>Craniata</taxon>
        <taxon>Vertebrata</taxon>
        <taxon>Euteleostomi</taxon>
        <taxon>Actinopterygii</taxon>
        <taxon>Neopterygii</taxon>
        <taxon>Teleostei</taxon>
        <taxon>Protacanthopterygii</taxon>
        <taxon>Salmoniformes</taxon>
        <taxon>Salmonidae</taxon>
        <taxon>Salmoninae</taxon>
        <taxon>Hucho</taxon>
    </lineage>
</organism>
<accession>A0A4W5Q2L1</accession>
<keyword evidence="6" id="KW-1185">Reference proteome</keyword>
<dbReference type="Ensembl" id="ENSHHUT00000073805.1">
    <property type="protein sequence ID" value="ENSHHUP00000071431.1"/>
    <property type="gene ID" value="ENSHHUG00000041947.1"/>
</dbReference>
<dbReference type="InterPro" id="IPR003591">
    <property type="entry name" value="Leu-rich_rpt_typical-subtyp"/>
</dbReference>
<keyword evidence="3" id="KW-0677">Repeat</keyword>
<reference evidence="5" key="2">
    <citation type="submission" date="2025-08" db="UniProtKB">
        <authorList>
            <consortium name="Ensembl"/>
        </authorList>
    </citation>
    <scope>IDENTIFICATION</scope>
</reference>
<evidence type="ECO:0000256" key="1">
    <source>
        <dbReference type="ARBA" id="ARBA00022614"/>
    </source>
</evidence>
<dbReference type="GO" id="GO:0031012">
    <property type="term" value="C:extracellular matrix"/>
    <property type="evidence" value="ECO:0007669"/>
    <property type="project" value="TreeGrafter"/>
</dbReference>
<evidence type="ECO:0000313" key="6">
    <source>
        <dbReference type="Proteomes" id="UP000314982"/>
    </source>
</evidence>
<dbReference type="SMART" id="SM00369">
    <property type="entry name" value="LRR_TYP"/>
    <property type="match status" value="3"/>
</dbReference>
<dbReference type="Gene3D" id="3.80.10.10">
    <property type="entry name" value="Ribonuclease Inhibitor"/>
    <property type="match status" value="2"/>
</dbReference>
<evidence type="ECO:0000313" key="5">
    <source>
        <dbReference type="Ensembl" id="ENSHHUP00000071431.1"/>
    </source>
</evidence>
<dbReference type="GeneTree" id="ENSGT00940000166466"/>
<dbReference type="Proteomes" id="UP000314982">
    <property type="component" value="Unassembled WGS sequence"/>
</dbReference>
<feature type="signal peptide" evidence="4">
    <location>
        <begin position="1"/>
        <end position="17"/>
    </location>
</feature>
<feature type="chain" id="PRO_5021485581" evidence="4">
    <location>
        <begin position="18"/>
        <end position="491"/>
    </location>
</feature>
<dbReference type="PANTHER" id="PTHR24373">
    <property type="entry name" value="SLIT RELATED LEUCINE-RICH REPEAT NEURONAL PROTEIN"/>
    <property type="match status" value="1"/>
</dbReference>
<dbReference type="AlphaFoldDB" id="A0A4W5Q2L1"/>
<dbReference type="PROSITE" id="PS51450">
    <property type="entry name" value="LRR"/>
    <property type="match status" value="1"/>
</dbReference>
<evidence type="ECO:0000256" key="4">
    <source>
        <dbReference type="SAM" id="SignalP"/>
    </source>
</evidence>